<feature type="transmembrane region" description="Helical" evidence="6">
    <location>
        <begin position="302"/>
        <end position="319"/>
    </location>
</feature>
<evidence type="ECO:0000256" key="2">
    <source>
        <dbReference type="ARBA" id="ARBA00022448"/>
    </source>
</evidence>
<proteinExistence type="predicted"/>
<feature type="transmembrane region" description="Helical" evidence="6">
    <location>
        <begin position="172"/>
        <end position="195"/>
    </location>
</feature>
<dbReference type="Pfam" id="PF00939">
    <property type="entry name" value="Na_sulph_symp"/>
    <property type="match status" value="1"/>
</dbReference>
<feature type="transmembrane region" description="Helical" evidence="6">
    <location>
        <begin position="419"/>
        <end position="444"/>
    </location>
</feature>
<dbReference type="OrthoDB" id="9766267at2"/>
<evidence type="ECO:0000256" key="5">
    <source>
        <dbReference type="ARBA" id="ARBA00023136"/>
    </source>
</evidence>
<dbReference type="PANTHER" id="PTHR10283">
    <property type="entry name" value="SOLUTE CARRIER FAMILY 13 MEMBER"/>
    <property type="match status" value="1"/>
</dbReference>
<feature type="transmembrane region" description="Helical" evidence="6">
    <location>
        <begin position="215"/>
        <end position="237"/>
    </location>
</feature>
<dbReference type="GO" id="GO:0005886">
    <property type="term" value="C:plasma membrane"/>
    <property type="evidence" value="ECO:0007669"/>
    <property type="project" value="TreeGrafter"/>
</dbReference>
<dbReference type="InterPro" id="IPR031312">
    <property type="entry name" value="Na/sul_symport_CS"/>
</dbReference>
<name>A0A0A2GXK3_9FLAO</name>
<dbReference type="InterPro" id="IPR001898">
    <property type="entry name" value="SLC13A/DASS"/>
</dbReference>
<dbReference type="NCBIfam" id="TIGR00785">
    <property type="entry name" value="dass"/>
    <property type="match status" value="1"/>
</dbReference>
<feature type="transmembrane region" description="Helical" evidence="6">
    <location>
        <begin position="331"/>
        <end position="351"/>
    </location>
</feature>
<evidence type="ECO:0000313" key="7">
    <source>
        <dbReference type="EMBL" id="KGO07989.1"/>
    </source>
</evidence>
<sequence>MKEFTLSRKIGFITGPLLCIIILALPFDIINPAIDKVVAIALWMIIWWITEAVSISVTALIPLALFPLLGIGTIKEVASNYANPIVYLFFGGFVIALALEKVQLHKRIALSILKITGTKANGIILGFMIATGLMSMWISNTASTVVMLPIAVSVIQLLIDDEDGFTKNDRNFALSIMLGIAFGANIGGMATLIGTPPNSVMLAFLNKNYNVDIGFFQWMKMGVPFSILLMTITHFMITRVFYRNGLGTIGKSANIIQTELDKLGPISKGEKVVLAIFLITAISWMLRSYLNNLLPDITLTDTTISVIAALLMFIVPIDYKKGSFPLNWEDTSRLPWGILILFGGGLALASGLSQSGFIDMIGDYISQQEDWSMWVVTAVLIFLMLFMTELMSNVALVTILVPLVVGIAIGMDVPMLQMVIPVTLASSCAFMLPMATPPNAIVFASGHVRVDQMARVGVVLNLISVGLLFALAYYVIPVLF</sequence>
<dbReference type="AlphaFoldDB" id="A0A0A2GXK3"/>
<feature type="transmembrane region" description="Helical" evidence="6">
    <location>
        <begin position="394"/>
        <end position="413"/>
    </location>
</feature>
<dbReference type="EMBL" id="JSAQ01000001">
    <property type="protein sequence ID" value="KGO07989.1"/>
    <property type="molecule type" value="Genomic_DNA"/>
</dbReference>
<evidence type="ECO:0000256" key="3">
    <source>
        <dbReference type="ARBA" id="ARBA00022692"/>
    </source>
</evidence>
<feature type="transmembrane region" description="Helical" evidence="6">
    <location>
        <begin position="120"/>
        <end position="138"/>
    </location>
</feature>
<feature type="transmembrane region" description="Helical" evidence="6">
    <location>
        <begin position="12"/>
        <end position="30"/>
    </location>
</feature>
<feature type="transmembrane region" description="Helical" evidence="6">
    <location>
        <begin position="81"/>
        <end position="99"/>
    </location>
</feature>
<dbReference type="Proteomes" id="UP000030140">
    <property type="component" value="Unassembled WGS sequence"/>
</dbReference>
<dbReference type="PROSITE" id="PS01271">
    <property type="entry name" value="NA_SULFATE"/>
    <property type="match status" value="1"/>
</dbReference>
<feature type="transmembrane region" description="Helical" evidence="6">
    <location>
        <begin position="37"/>
        <end position="61"/>
    </location>
</feature>
<feature type="transmembrane region" description="Helical" evidence="6">
    <location>
        <begin position="272"/>
        <end position="290"/>
    </location>
</feature>
<keyword evidence="8" id="KW-1185">Reference proteome</keyword>
<feature type="transmembrane region" description="Helical" evidence="6">
    <location>
        <begin position="144"/>
        <end position="160"/>
    </location>
</feature>
<gene>
    <name evidence="7" type="ORF">NV36_07565</name>
</gene>
<protein>
    <submittedName>
        <fullName evidence="7">Anion transporter</fullName>
    </submittedName>
</protein>
<dbReference type="PANTHER" id="PTHR10283:SF82">
    <property type="entry name" value="SOLUTE CARRIER FAMILY 13 MEMBER 2"/>
    <property type="match status" value="1"/>
</dbReference>
<dbReference type="RefSeq" id="WP_035328843.1">
    <property type="nucleotide sequence ID" value="NZ_CP015125.1"/>
</dbReference>
<evidence type="ECO:0000256" key="6">
    <source>
        <dbReference type="SAM" id="Phobius"/>
    </source>
</evidence>
<reference evidence="7 8" key="1">
    <citation type="submission" date="2014-10" db="EMBL/GenBank/DDBJ databases">
        <title>Draft genome sequence of the proteorhodopsin-containing marine bacterium Dokdonia donghaensis.</title>
        <authorList>
            <person name="Gomez-Consarnau L."/>
            <person name="Gonzalez J.M."/>
            <person name="Riedel T."/>
            <person name="Jaenicke S."/>
            <person name="Wagner-Doebler I."/>
            <person name="Fuhrman J.A."/>
        </authorList>
    </citation>
    <scope>NUCLEOTIDE SEQUENCE [LARGE SCALE GENOMIC DNA]</scope>
    <source>
        <strain evidence="7 8">DSW-1</strain>
    </source>
</reference>
<evidence type="ECO:0000256" key="1">
    <source>
        <dbReference type="ARBA" id="ARBA00004141"/>
    </source>
</evidence>
<evidence type="ECO:0000256" key="4">
    <source>
        <dbReference type="ARBA" id="ARBA00022989"/>
    </source>
</evidence>
<evidence type="ECO:0000313" key="8">
    <source>
        <dbReference type="Proteomes" id="UP000030140"/>
    </source>
</evidence>
<comment type="caution">
    <text evidence="7">The sequence shown here is derived from an EMBL/GenBank/DDBJ whole genome shotgun (WGS) entry which is preliminary data.</text>
</comment>
<feature type="transmembrane region" description="Helical" evidence="6">
    <location>
        <begin position="371"/>
        <end position="387"/>
    </location>
</feature>
<dbReference type="GO" id="GO:0015141">
    <property type="term" value="F:succinate transmembrane transporter activity"/>
    <property type="evidence" value="ECO:0007669"/>
    <property type="project" value="UniProtKB-ARBA"/>
</dbReference>
<feature type="transmembrane region" description="Helical" evidence="6">
    <location>
        <begin position="456"/>
        <end position="476"/>
    </location>
</feature>
<keyword evidence="4 6" id="KW-1133">Transmembrane helix</keyword>
<dbReference type="CDD" id="cd01115">
    <property type="entry name" value="SLC13_permease"/>
    <property type="match status" value="1"/>
</dbReference>
<accession>A0A0A2GXK3</accession>
<keyword evidence="5 6" id="KW-0472">Membrane</keyword>
<comment type="subcellular location">
    <subcellularLocation>
        <location evidence="1">Membrane</location>
        <topology evidence="1">Multi-pass membrane protein</topology>
    </subcellularLocation>
</comment>
<organism evidence="7 8">
    <name type="scientific">Dokdonia donghaensis DSW-1</name>
    <dbReference type="NCBI Taxonomy" id="1300343"/>
    <lineage>
        <taxon>Bacteria</taxon>
        <taxon>Pseudomonadati</taxon>
        <taxon>Bacteroidota</taxon>
        <taxon>Flavobacteriia</taxon>
        <taxon>Flavobacteriales</taxon>
        <taxon>Flavobacteriaceae</taxon>
        <taxon>Dokdonia</taxon>
    </lineage>
</organism>
<keyword evidence="2" id="KW-0813">Transport</keyword>
<keyword evidence="3 6" id="KW-0812">Transmembrane</keyword>